<evidence type="ECO:0000256" key="5">
    <source>
        <dbReference type="ARBA" id="ARBA00022679"/>
    </source>
</evidence>
<dbReference type="SUPFAM" id="SSF55979">
    <property type="entry name" value="DNA clamp"/>
    <property type="match status" value="3"/>
</dbReference>
<sequence>MLQFTLSRDALLKPLQGLVSIAEKKHTIPVLSSVLFIIEEGKLRLKASDLETEIVSYVELEEASHDASIAIPAKKLHDIIRNLPEGASVKITEEANDRVLVACNRSKFTMSILKASSFPMMNEDTGRAMFKLSYAQLNSAIKRVKFAMANNDVRYFLNGMLWEVNNDRFRTVATDGHRMASSEVLIEDTFLDAVQIIVPSKAIKELERTLSAPEDAEIEVQIGKNYFRIILPDFQFTSKLIEGRFPDYTRVIPPNNTKLLVANRVELKQALLRTAILSNETYRGVRLELQDNALLLSANNPEHEEAQDQMEVKYSDQPMEIGFNVNYLLNIVDVLDSEHIDFYFDSPQMSLLIKDDDSRSTYVVSPIKL</sequence>
<comment type="function">
    <text evidence="10">Confers DNA tethering and processivity to DNA polymerases and other proteins. Acts as a clamp, forming a ring around DNA (a reaction catalyzed by the clamp-loading complex) which diffuses in an ATP-independent manner freely and bidirectionally along dsDNA. Initially characterized for its ability to contact the catalytic subunit of DNA polymerase III (Pol III), a complex, multichain enzyme responsible for most of the replicative synthesis in bacteria; Pol III exhibits 3'-5' exonuclease proofreading activity. The beta chain is required for initiation of replication as well as for processivity of DNA replication.</text>
</comment>
<comment type="subcellular location">
    <subcellularLocation>
        <location evidence="1 10">Cytoplasm</location>
    </subcellularLocation>
</comment>
<evidence type="ECO:0000256" key="6">
    <source>
        <dbReference type="ARBA" id="ARBA00022695"/>
    </source>
</evidence>
<keyword evidence="5 10" id="KW-0808">Transferase</keyword>
<dbReference type="Pfam" id="PF00712">
    <property type="entry name" value="DNA_pol3_beta"/>
    <property type="match status" value="1"/>
</dbReference>
<dbReference type="Gene3D" id="3.70.10.10">
    <property type="match status" value="1"/>
</dbReference>
<evidence type="ECO:0000256" key="10">
    <source>
        <dbReference type="PIRNR" id="PIRNR000804"/>
    </source>
</evidence>
<dbReference type="OrthoDB" id="8421503at2"/>
<dbReference type="InterPro" id="IPR022635">
    <property type="entry name" value="DNA_polIII_beta_C"/>
</dbReference>
<accession>A0A8J3EA90</accession>
<evidence type="ECO:0000313" key="15">
    <source>
        <dbReference type="Proteomes" id="UP000636949"/>
    </source>
</evidence>
<dbReference type="NCBIfam" id="TIGR00663">
    <property type="entry name" value="dnan"/>
    <property type="match status" value="1"/>
</dbReference>
<dbReference type="GO" id="GO:0009360">
    <property type="term" value="C:DNA polymerase III complex"/>
    <property type="evidence" value="ECO:0007669"/>
    <property type="project" value="InterPro"/>
</dbReference>
<dbReference type="PANTHER" id="PTHR30478:SF0">
    <property type="entry name" value="BETA SLIDING CLAMP"/>
    <property type="match status" value="1"/>
</dbReference>
<evidence type="ECO:0000259" key="12">
    <source>
        <dbReference type="Pfam" id="PF02767"/>
    </source>
</evidence>
<reference evidence="14" key="2">
    <citation type="submission" date="2020-09" db="EMBL/GenBank/DDBJ databases">
        <authorList>
            <person name="Sun Q."/>
            <person name="Zhou Y."/>
        </authorList>
    </citation>
    <scope>NUCLEOTIDE SEQUENCE</scope>
    <source>
        <strain evidence="14">CGMCC 1.15758</strain>
    </source>
</reference>
<proteinExistence type="inferred from homology"/>
<dbReference type="GO" id="GO:0005737">
    <property type="term" value="C:cytoplasm"/>
    <property type="evidence" value="ECO:0007669"/>
    <property type="project" value="UniProtKB-SubCell"/>
</dbReference>
<keyword evidence="15" id="KW-1185">Reference proteome</keyword>
<evidence type="ECO:0000259" key="11">
    <source>
        <dbReference type="Pfam" id="PF00712"/>
    </source>
</evidence>
<evidence type="ECO:0000256" key="8">
    <source>
        <dbReference type="ARBA" id="ARBA00022932"/>
    </source>
</evidence>
<reference evidence="14" key="1">
    <citation type="journal article" date="2014" name="Int. J. Syst. Evol. Microbiol.">
        <title>Complete genome sequence of Corynebacterium casei LMG S-19264T (=DSM 44701T), isolated from a smear-ripened cheese.</title>
        <authorList>
            <consortium name="US DOE Joint Genome Institute (JGI-PGF)"/>
            <person name="Walter F."/>
            <person name="Albersmeier A."/>
            <person name="Kalinowski J."/>
            <person name="Ruckert C."/>
        </authorList>
    </citation>
    <scope>NUCLEOTIDE SEQUENCE</scope>
    <source>
        <strain evidence="14">CGMCC 1.15758</strain>
    </source>
</reference>
<protein>
    <recommendedName>
        <fullName evidence="3 10">Beta sliding clamp</fullName>
    </recommendedName>
</protein>
<feature type="domain" description="DNA polymerase III beta sliding clamp C-terminal" evidence="13">
    <location>
        <begin position="250"/>
        <end position="366"/>
    </location>
</feature>
<dbReference type="InterPro" id="IPR022634">
    <property type="entry name" value="DNA_polIII_beta_N"/>
</dbReference>
<evidence type="ECO:0000313" key="14">
    <source>
        <dbReference type="EMBL" id="GGG07486.1"/>
    </source>
</evidence>
<dbReference type="InterPro" id="IPR022637">
    <property type="entry name" value="DNA_polIII_beta_cen"/>
</dbReference>
<keyword evidence="7 10" id="KW-0235">DNA replication</keyword>
<dbReference type="InterPro" id="IPR001001">
    <property type="entry name" value="DNA_polIII_beta"/>
</dbReference>
<dbReference type="GO" id="GO:0006271">
    <property type="term" value="P:DNA strand elongation involved in DNA replication"/>
    <property type="evidence" value="ECO:0007669"/>
    <property type="project" value="TreeGrafter"/>
</dbReference>
<dbReference type="Gene3D" id="3.10.150.10">
    <property type="entry name" value="DNA Polymerase III, subunit A, domain 2"/>
    <property type="match status" value="1"/>
</dbReference>
<dbReference type="GO" id="GO:0008408">
    <property type="term" value="F:3'-5' exonuclease activity"/>
    <property type="evidence" value="ECO:0007669"/>
    <property type="project" value="InterPro"/>
</dbReference>
<dbReference type="Pfam" id="PF02767">
    <property type="entry name" value="DNA_pol3_beta_2"/>
    <property type="match status" value="1"/>
</dbReference>
<keyword evidence="4 10" id="KW-0963">Cytoplasm</keyword>
<dbReference type="EMBL" id="BMJS01000053">
    <property type="protein sequence ID" value="GGG07486.1"/>
    <property type="molecule type" value="Genomic_DNA"/>
</dbReference>
<name>A0A8J3EA90_9GAMM</name>
<dbReference type="GO" id="GO:0003887">
    <property type="term" value="F:DNA-directed DNA polymerase activity"/>
    <property type="evidence" value="ECO:0007669"/>
    <property type="project" value="UniProtKB-UniRule"/>
</dbReference>
<evidence type="ECO:0000256" key="3">
    <source>
        <dbReference type="ARBA" id="ARBA00021035"/>
    </source>
</evidence>
<dbReference type="CDD" id="cd00140">
    <property type="entry name" value="beta_clamp"/>
    <property type="match status" value="1"/>
</dbReference>
<dbReference type="AlphaFoldDB" id="A0A8J3EA90"/>
<evidence type="ECO:0000256" key="2">
    <source>
        <dbReference type="ARBA" id="ARBA00010752"/>
    </source>
</evidence>
<evidence type="ECO:0000259" key="13">
    <source>
        <dbReference type="Pfam" id="PF02768"/>
    </source>
</evidence>
<dbReference type="SMART" id="SM00480">
    <property type="entry name" value="POL3Bc"/>
    <property type="match status" value="1"/>
</dbReference>
<feature type="domain" description="DNA polymerase III beta sliding clamp N-terminal" evidence="11">
    <location>
        <begin position="2"/>
        <end position="121"/>
    </location>
</feature>
<evidence type="ECO:0000256" key="7">
    <source>
        <dbReference type="ARBA" id="ARBA00022705"/>
    </source>
</evidence>
<evidence type="ECO:0000256" key="1">
    <source>
        <dbReference type="ARBA" id="ARBA00004496"/>
    </source>
</evidence>
<evidence type="ECO:0000256" key="4">
    <source>
        <dbReference type="ARBA" id="ARBA00022490"/>
    </source>
</evidence>
<comment type="caution">
    <text evidence="14">The sequence shown here is derived from an EMBL/GenBank/DDBJ whole genome shotgun (WGS) entry which is preliminary data.</text>
</comment>
<gene>
    <name evidence="14" type="primary">dnaN</name>
    <name evidence="14" type="ORF">GCM10010995_26310</name>
</gene>
<dbReference type="InterPro" id="IPR046938">
    <property type="entry name" value="DNA_clamp_sf"/>
</dbReference>
<dbReference type="Pfam" id="PF02768">
    <property type="entry name" value="DNA_pol3_beta_3"/>
    <property type="match status" value="1"/>
</dbReference>
<comment type="subunit">
    <text evidence="10">Forms a ring-shaped head-to-tail homodimer around DNA.</text>
</comment>
<keyword evidence="8 10" id="KW-0239">DNA-directed DNA polymerase</keyword>
<organism evidence="14 15">
    <name type="scientific">Cysteiniphilum litorale</name>
    <dbReference type="NCBI Taxonomy" id="2056700"/>
    <lineage>
        <taxon>Bacteria</taxon>
        <taxon>Pseudomonadati</taxon>
        <taxon>Pseudomonadota</taxon>
        <taxon>Gammaproteobacteria</taxon>
        <taxon>Thiotrichales</taxon>
        <taxon>Fastidiosibacteraceae</taxon>
        <taxon>Cysteiniphilum</taxon>
    </lineage>
</organism>
<dbReference type="PIRSF" id="PIRSF000804">
    <property type="entry name" value="DNA_pol_III_b"/>
    <property type="match status" value="1"/>
</dbReference>
<keyword evidence="6 10" id="KW-0548">Nucleotidyltransferase</keyword>
<feature type="domain" description="DNA polymerase III beta sliding clamp central" evidence="12">
    <location>
        <begin position="132"/>
        <end position="247"/>
    </location>
</feature>
<comment type="similarity">
    <text evidence="2 10">Belongs to the beta sliding clamp family.</text>
</comment>
<evidence type="ECO:0000256" key="9">
    <source>
        <dbReference type="ARBA" id="ARBA00023125"/>
    </source>
</evidence>
<dbReference type="GO" id="GO:0003677">
    <property type="term" value="F:DNA binding"/>
    <property type="evidence" value="ECO:0007669"/>
    <property type="project" value="UniProtKB-UniRule"/>
</dbReference>
<keyword evidence="9" id="KW-0238">DNA-binding</keyword>
<dbReference type="Proteomes" id="UP000636949">
    <property type="component" value="Unassembled WGS sequence"/>
</dbReference>
<dbReference type="PANTHER" id="PTHR30478">
    <property type="entry name" value="DNA POLYMERASE III SUBUNIT BETA"/>
    <property type="match status" value="1"/>
</dbReference>